<evidence type="ECO:0000256" key="3">
    <source>
        <dbReference type="ARBA" id="ARBA00023163"/>
    </source>
</evidence>
<dbReference type="Pfam" id="PF00392">
    <property type="entry name" value="GntR"/>
    <property type="match status" value="1"/>
</dbReference>
<reference evidence="5 6" key="1">
    <citation type="submission" date="2015-12" db="EMBL/GenBank/DDBJ databases">
        <authorList>
            <person name="Shamseldin A."/>
            <person name="Moawad H."/>
            <person name="Abd El-Rahim W.M."/>
            <person name="Sadowsky M.J."/>
        </authorList>
    </citation>
    <scope>NUCLEOTIDE SEQUENCE [LARGE SCALE GENOMIC DNA]</scope>
    <source>
        <strain evidence="5 6">S43</strain>
    </source>
</reference>
<dbReference type="Pfam" id="PF07729">
    <property type="entry name" value="FCD"/>
    <property type="match status" value="1"/>
</dbReference>
<evidence type="ECO:0000256" key="1">
    <source>
        <dbReference type="ARBA" id="ARBA00023015"/>
    </source>
</evidence>
<keyword evidence="2" id="KW-0238">DNA-binding</keyword>
<evidence type="ECO:0000313" key="6">
    <source>
        <dbReference type="Proteomes" id="UP000234632"/>
    </source>
</evidence>
<dbReference type="InterPro" id="IPR036388">
    <property type="entry name" value="WH-like_DNA-bd_sf"/>
</dbReference>
<dbReference type="SUPFAM" id="SSF48008">
    <property type="entry name" value="GntR ligand-binding domain-like"/>
    <property type="match status" value="1"/>
</dbReference>
<dbReference type="PROSITE" id="PS50949">
    <property type="entry name" value="HTH_GNTR"/>
    <property type="match status" value="1"/>
</dbReference>
<name>A0A2N4T3L5_9MICC</name>
<sequence>MALHKLEPSILVADQVFEAIHDGIMNGDLPAGHRLLIRDLAAELGTSVMPVREAIRRLEEAGLAEKVPYKGAVVKGLTLEELLHVYDVRRVLEVEAARLGASQVTSDQVEQMRQQYRAMLQALQEQRVADMLDHDEQLLSILYSAAGNPVLLEMIRGLWRRCRPYKIVGARNTLDSGDPAVLSMFQEQLIDAAAHHDAAAAARINTESLLSATNRIRQALPSPAPVS</sequence>
<comment type="caution">
    <text evidence="5">The sequence shown here is derived from an EMBL/GenBank/DDBJ whole genome shotgun (WGS) entry which is preliminary data.</text>
</comment>
<proteinExistence type="predicted"/>
<dbReference type="InterPro" id="IPR008920">
    <property type="entry name" value="TF_FadR/GntR_C"/>
</dbReference>
<keyword evidence="1" id="KW-0805">Transcription regulation</keyword>
<dbReference type="PANTHER" id="PTHR43537:SF39">
    <property type="entry name" value="HTH-TYPE TRANSCRIPTIONAL REGULATOR MCBR"/>
    <property type="match status" value="1"/>
</dbReference>
<dbReference type="EMBL" id="LOMZ01000001">
    <property type="protein sequence ID" value="PLC12820.1"/>
    <property type="molecule type" value="Genomic_DNA"/>
</dbReference>
<dbReference type="Gene3D" id="1.20.120.530">
    <property type="entry name" value="GntR ligand-binding domain-like"/>
    <property type="match status" value="1"/>
</dbReference>
<protein>
    <submittedName>
        <fullName evidence="5">GntR family transcriptional regulator</fullName>
    </submittedName>
</protein>
<evidence type="ECO:0000313" key="5">
    <source>
        <dbReference type="EMBL" id="PLC12820.1"/>
    </source>
</evidence>
<keyword evidence="3" id="KW-0804">Transcription</keyword>
<dbReference type="SMART" id="SM00345">
    <property type="entry name" value="HTH_GNTR"/>
    <property type="match status" value="1"/>
</dbReference>
<evidence type="ECO:0000256" key="2">
    <source>
        <dbReference type="ARBA" id="ARBA00023125"/>
    </source>
</evidence>
<evidence type="ECO:0000259" key="4">
    <source>
        <dbReference type="PROSITE" id="PS50949"/>
    </source>
</evidence>
<dbReference type="RefSeq" id="WP_101852356.1">
    <property type="nucleotide sequence ID" value="NZ_LOMZ01000001.1"/>
</dbReference>
<dbReference type="InterPro" id="IPR011711">
    <property type="entry name" value="GntR_C"/>
</dbReference>
<dbReference type="InterPro" id="IPR000524">
    <property type="entry name" value="Tscrpt_reg_HTH_GntR"/>
</dbReference>
<gene>
    <name evidence="5" type="ORF">AUQ48_12025</name>
</gene>
<dbReference type="GO" id="GO:0003677">
    <property type="term" value="F:DNA binding"/>
    <property type="evidence" value="ECO:0007669"/>
    <property type="project" value="UniProtKB-KW"/>
</dbReference>
<dbReference type="PANTHER" id="PTHR43537">
    <property type="entry name" value="TRANSCRIPTIONAL REGULATOR, GNTR FAMILY"/>
    <property type="match status" value="1"/>
</dbReference>
<dbReference type="GO" id="GO:0003700">
    <property type="term" value="F:DNA-binding transcription factor activity"/>
    <property type="evidence" value="ECO:0007669"/>
    <property type="project" value="InterPro"/>
</dbReference>
<organism evidence="5 6">
    <name type="scientific">Kocuria flava</name>
    <dbReference type="NCBI Taxonomy" id="446860"/>
    <lineage>
        <taxon>Bacteria</taxon>
        <taxon>Bacillati</taxon>
        <taxon>Actinomycetota</taxon>
        <taxon>Actinomycetes</taxon>
        <taxon>Micrococcales</taxon>
        <taxon>Micrococcaceae</taxon>
        <taxon>Kocuria</taxon>
    </lineage>
</organism>
<feature type="domain" description="HTH gntR-type" evidence="4">
    <location>
        <begin position="10"/>
        <end position="77"/>
    </location>
</feature>
<dbReference type="InterPro" id="IPR036390">
    <property type="entry name" value="WH_DNA-bd_sf"/>
</dbReference>
<accession>A0A2N4T3L5</accession>
<dbReference type="SMART" id="SM00895">
    <property type="entry name" value="FCD"/>
    <property type="match status" value="1"/>
</dbReference>
<dbReference type="Proteomes" id="UP000234632">
    <property type="component" value="Unassembled WGS sequence"/>
</dbReference>
<dbReference type="Gene3D" id="1.10.10.10">
    <property type="entry name" value="Winged helix-like DNA-binding domain superfamily/Winged helix DNA-binding domain"/>
    <property type="match status" value="1"/>
</dbReference>
<dbReference type="CDD" id="cd07377">
    <property type="entry name" value="WHTH_GntR"/>
    <property type="match status" value="1"/>
</dbReference>
<dbReference type="SUPFAM" id="SSF46785">
    <property type="entry name" value="Winged helix' DNA-binding domain"/>
    <property type="match status" value="1"/>
</dbReference>
<dbReference type="AlphaFoldDB" id="A0A2N4T3L5"/>